<feature type="compositionally biased region" description="Basic and acidic residues" evidence="1">
    <location>
        <begin position="213"/>
        <end position="224"/>
    </location>
</feature>
<evidence type="ECO:0000313" key="3">
    <source>
        <dbReference type="EMBL" id="OTP18807.1"/>
    </source>
</evidence>
<keyword evidence="2" id="KW-0472">Membrane</keyword>
<evidence type="ECO:0000313" key="5">
    <source>
        <dbReference type="Proteomes" id="UP000195141"/>
    </source>
</evidence>
<keyword evidence="2" id="KW-1133">Transmembrane helix</keyword>
<reference evidence="4" key="3">
    <citation type="submission" date="2024-03" db="EMBL/GenBank/DDBJ databases">
        <title>The Genome Sequence of Enterococcus sp. DIV0242b.</title>
        <authorList>
            <consortium name="The Broad Institute Genomics Platform"/>
            <consortium name="The Broad Institute Microbial Omics Core"/>
            <consortium name="The Broad Institute Genomic Center for Infectious Diseases"/>
            <person name="Earl A."/>
            <person name="Manson A."/>
            <person name="Gilmore M."/>
            <person name="Schwartman J."/>
            <person name="Shea T."/>
            <person name="Abouelleil A."/>
            <person name="Cao P."/>
            <person name="Chapman S."/>
            <person name="Cusick C."/>
            <person name="Young S."/>
            <person name="Neafsey D."/>
            <person name="Nusbaum C."/>
            <person name="Birren B."/>
        </authorList>
    </citation>
    <scope>NUCLEOTIDE SEQUENCE</scope>
    <source>
        <strain evidence="4">9E7_DIV0242</strain>
    </source>
</reference>
<dbReference type="RefSeq" id="WP_086347750.1">
    <property type="nucleotide sequence ID" value="NZ_CP147247.1"/>
</dbReference>
<keyword evidence="5" id="KW-1185">Reference proteome</keyword>
<feature type="region of interest" description="Disordered" evidence="1">
    <location>
        <begin position="177"/>
        <end position="224"/>
    </location>
</feature>
<organism evidence="3">
    <name type="scientific">Candidatus Enterococcus clewellii</name>
    <dbReference type="NCBI Taxonomy" id="1834193"/>
    <lineage>
        <taxon>Bacteria</taxon>
        <taxon>Bacillati</taxon>
        <taxon>Bacillota</taxon>
        <taxon>Bacilli</taxon>
        <taxon>Lactobacillales</taxon>
        <taxon>Enterococcaceae</taxon>
        <taxon>Enterococcus</taxon>
    </lineage>
</organism>
<sequence length="224" mass="24987">MEKKPQGNTNEPKNTGSTLNKQQQLLLRVGIAAVVVVLALILIIPRAQANIRSSQINSLVDVAFSTKKVKFADSKTIDKEIKESRAATVMFAVPSGKKYDQLISLFKDEPTMQSFSRSMTIYPIVYDAANTEKKYNVKKDEITVIFFEGGKEKNRFTVDESMDVKTAFIPKLNELPLAAVDPATQEQTPTETQDTTPQENAPQETGEVAPNEEQLHQEKLQTIQ</sequence>
<dbReference type="EMBL" id="CP147247">
    <property type="protein sequence ID" value="WYJ88869.1"/>
    <property type="molecule type" value="Genomic_DNA"/>
</dbReference>
<dbReference type="OrthoDB" id="2200300at2"/>
<accession>A0A242KCM1</accession>
<evidence type="ECO:0000256" key="2">
    <source>
        <dbReference type="SAM" id="Phobius"/>
    </source>
</evidence>
<keyword evidence="2" id="KW-0812">Transmembrane</keyword>
<gene>
    <name evidence="4" type="ORF">A5888_000588</name>
    <name evidence="3" type="ORF">A5888_000621</name>
</gene>
<dbReference type="Proteomes" id="UP000195141">
    <property type="component" value="Chromosome"/>
</dbReference>
<protein>
    <submittedName>
        <fullName evidence="3">Uncharacterized protein</fullName>
    </submittedName>
</protein>
<name>A0A242KCM1_9ENTE</name>
<feature type="compositionally biased region" description="Low complexity" evidence="1">
    <location>
        <begin position="181"/>
        <end position="199"/>
    </location>
</feature>
<dbReference type="EMBL" id="NGMM01000001">
    <property type="protein sequence ID" value="OTP18807.1"/>
    <property type="molecule type" value="Genomic_DNA"/>
</dbReference>
<proteinExistence type="predicted"/>
<reference evidence="3" key="1">
    <citation type="submission" date="2017-05" db="EMBL/GenBank/DDBJ databases">
        <title>The Genome Sequence of Enterococcus sp. 9E7_DIV0242.</title>
        <authorList>
            <consortium name="The Broad Institute Genomics Platform"/>
            <consortium name="The Broad Institute Genomic Center for Infectious Diseases"/>
            <person name="Earl A."/>
            <person name="Manson A."/>
            <person name="Schwartman J."/>
            <person name="Gilmore M."/>
            <person name="Abouelleil A."/>
            <person name="Cao P."/>
            <person name="Chapman S."/>
            <person name="Cusick C."/>
            <person name="Shea T."/>
            <person name="Young S."/>
            <person name="Neafsey D."/>
            <person name="Nusbaum C."/>
            <person name="Birren B."/>
        </authorList>
    </citation>
    <scope>NUCLEOTIDE SEQUENCE [LARGE SCALE GENOMIC DNA]</scope>
    <source>
        <strain evidence="3">9E7_DIV0242</strain>
    </source>
</reference>
<reference evidence="4" key="2">
    <citation type="submission" date="2017-05" db="EMBL/GenBank/DDBJ databases">
        <authorList>
            <consortium name="The Broad Institute Genomics Platform"/>
            <consortium name="The Broad Institute Genomic Center for Infectious Diseases"/>
            <person name="Earl A."/>
            <person name="Manson A."/>
            <person name="Schwartman J."/>
            <person name="Gilmore M."/>
            <person name="Abouelleil A."/>
            <person name="Cao P."/>
            <person name="Chapman S."/>
            <person name="Cusick C."/>
            <person name="Shea T."/>
            <person name="Young S."/>
            <person name="Neafsey D."/>
            <person name="Nusbaum C."/>
            <person name="Birren B."/>
        </authorList>
    </citation>
    <scope>NUCLEOTIDE SEQUENCE</scope>
    <source>
        <strain evidence="4">9E7_DIV0242</strain>
    </source>
</reference>
<dbReference type="AlphaFoldDB" id="A0A242KCM1"/>
<evidence type="ECO:0000256" key="1">
    <source>
        <dbReference type="SAM" id="MobiDB-lite"/>
    </source>
</evidence>
<evidence type="ECO:0000313" key="4">
    <source>
        <dbReference type="EMBL" id="WYJ88869.1"/>
    </source>
</evidence>
<feature type="transmembrane region" description="Helical" evidence="2">
    <location>
        <begin position="25"/>
        <end position="44"/>
    </location>
</feature>